<sequence>MMLNLYVESQLMRRDLESWLAKQRERMLAEDGMSETIQNVLWAIFAIAIVGIVAAIIQAYVVGKAGEIR</sequence>
<keyword evidence="1" id="KW-0812">Transmembrane</keyword>
<accession>A0A1M6A211</accession>
<keyword evidence="1" id="KW-1133">Transmembrane helix</keyword>
<reference evidence="2 3" key="1">
    <citation type="submission" date="2016-11" db="EMBL/GenBank/DDBJ databases">
        <authorList>
            <person name="Jaros S."/>
            <person name="Januszkiewicz K."/>
            <person name="Wedrychowicz H."/>
        </authorList>
    </citation>
    <scope>NUCLEOTIDE SEQUENCE [LARGE SCALE GENOMIC DNA]</scope>
    <source>
        <strain evidence="2 3">DSM 12906</strain>
    </source>
</reference>
<evidence type="ECO:0000313" key="2">
    <source>
        <dbReference type="EMBL" id="SHI30243.1"/>
    </source>
</evidence>
<dbReference type="Proteomes" id="UP000184512">
    <property type="component" value="Unassembled WGS sequence"/>
</dbReference>
<evidence type="ECO:0000313" key="3">
    <source>
        <dbReference type="Proteomes" id="UP000184512"/>
    </source>
</evidence>
<proteinExistence type="predicted"/>
<dbReference type="RefSeq" id="WP_073185262.1">
    <property type="nucleotide sequence ID" value="NZ_FQZG01000003.1"/>
</dbReference>
<evidence type="ECO:0000256" key="1">
    <source>
        <dbReference type="SAM" id="Phobius"/>
    </source>
</evidence>
<dbReference type="AlphaFoldDB" id="A0A1M6A211"/>
<organism evidence="2 3">
    <name type="scientific">Tessaracoccus bendigoensis DSM 12906</name>
    <dbReference type="NCBI Taxonomy" id="1123357"/>
    <lineage>
        <taxon>Bacteria</taxon>
        <taxon>Bacillati</taxon>
        <taxon>Actinomycetota</taxon>
        <taxon>Actinomycetes</taxon>
        <taxon>Propionibacteriales</taxon>
        <taxon>Propionibacteriaceae</taxon>
        <taxon>Tessaracoccus</taxon>
    </lineage>
</organism>
<dbReference type="EMBL" id="FQZG01000003">
    <property type="protein sequence ID" value="SHI30243.1"/>
    <property type="molecule type" value="Genomic_DNA"/>
</dbReference>
<feature type="transmembrane region" description="Helical" evidence="1">
    <location>
        <begin position="40"/>
        <end position="63"/>
    </location>
</feature>
<keyword evidence="1" id="KW-0472">Membrane</keyword>
<keyword evidence="3" id="KW-1185">Reference proteome</keyword>
<protein>
    <submittedName>
        <fullName evidence="2">Uncharacterized protein</fullName>
    </submittedName>
</protein>
<dbReference type="STRING" id="1123357.SAMN02745244_00048"/>
<gene>
    <name evidence="2" type="ORF">SAMN02745244_00048</name>
</gene>
<name>A0A1M6A211_9ACTN</name>